<comment type="caution">
    <text evidence="8">The sequence shown here is derived from an EMBL/GenBank/DDBJ whole genome shotgun (WGS) entry which is preliminary data.</text>
</comment>
<dbReference type="InterPro" id="IPR036010">
    <property type="entry name" value="2Fe-2S_ferredoxin-like_sf"/>
</dbReference>
<dbReference type="PANTHER" id="PTHR24960">
    <property type="entry name" value="PHOTOSYSTEM I IRON-SULFUR CENTER-RELATED"/>
    <property type="match status" value="1"/>
</dbReference>
<keyword evidence="2" id="KW-0479">Metal-binding</keyword>
<keyword evidence="4" id="KW-0411">Iron-sulfur</keyword>
<dbReference type="EMBL" id="NXIE01000007">
    <property type="protein sequence ID" value="RXK11549.1"/>
    <property type="molecule type" value="Genomic_DNA"/>
</dbReference>
<dbReference type="Pfam" id="PF10588">
    <property type="entry name" value="NADH-G_4Fe-4S_3"/>
    <property type="match status" value="1"/>
</dbReference>
<dbReference type="Proteomes" id="UP000289718">
    <property type="component" value="Unassembled WGS sequence"/>
</dbReference>
<dbReference type="SMART" id="SM00929">
    <property type="entry name" value="NADH-G_4Fe-4S_3"/>
    <property type="match status" value="1"/>
</dbReference>
<feature type="domain" description="4Fe-4S ferredoxin-type" evidence="6">
    <location>
        <begin position="197"/>
        <end position="226"/>
    </location>
</feature>
<dbReference type="RefSeq" id="WP_129062640.1">
    <property type="nucleotide sequence ID" value="NZ_NXIE01000007.1"/>
</dbReference>
<name>A0A4Q1ASZ4_9BACT</name>
<dbReference type="InterPro" id="IPR019574">
    <property type="entry name" value="NADH_UbQ_OxRdtase_Gsu_4Fe4S-bd"/>
</dbReference>
<dbReference type="Gene3D" id="3.10.20.740">
    <property type="match status" value="1"/>
</dbReference>
<keyword evidence="9" id="KW-1185">Reference proteome</keyword>
<evidence type="ECO:0000259" key="5">
    <source>
        <dbReference type="PROSITE" id="PS51085"/>
    </source>
</evidence>
<dbReference type="InterPro" id="IPR001041">
    <property type="entry name" value="2Fe-2S_ferredoxin-type"/>
</dbReference>
<dbReference type="SUPFAM" id="SSF54862">
    <property type="entry name" value="4Fe-4S ferredoxins"/>
    <property type="match status" value="1"/>
</dbReference>
<keyword evidence="1" id="KW-0004">4Fe-4S</keyword>
<dbReference type="PROSITE" id="PS51379">
    <property type="entry name" value="4FE4S_FER_2"/>
    <property type="match status" value="2"/>
</dbReference>
<dbReference type="PROSITE" id="PS51085">
    <property type="entry name" value="2FE2S_FER_2"/>
    <property type="match status" value="1"/>
</dbReference>
<dbReference type="OrthoDB" id="9816402at2"/>
<evidence type="ECO:0000313" key="9">
    <source>
        <dbReference type="Proteomes" id="UP000289718"/>
    </source>
</evidence>
<gene>
    <name evidence="8" type="ORF">CP965_13495</name>
</gene>
<evidence type="ECO:0000259" key="7">
    <source>
        <dbReference type="PROSITE" id="PS51839"/>
    </source>
</evidence>
<keyword evidence="3" id="KW-0408">Iron</keyword>
<evidence type="ECO:0000256" key="1">
    <source>
        <dbReference type="ARBA" id="ARBA00022485"/>
    </source>
</evidence>
<reference evidence="8 9" key="1">
    <citation type="submission" date="2017-09" db="EMBL/GenBank/DDBJ databases">
        <title>Genomics of the genus Arcobacter.</title>
        <authorList>
            <person name="Perez-Cataluna A."/>
            <person name="Figueras M.J."/>
            <person name="Salas-Masso N."/>
        </authorList>
    </citation>
    <scope>NUCLEOTIDE SEQUENCE [LARGE SCALE GENOMIC DNA]</scope>
    <source>
        <strain evidence="8 9">F156-34</strain>
    </source>
</reference>
<dbReference type="SUPFAM" id="SSF54292">
    <property type="entry name" value="2Fe-2S ferredoxin-like"/>
    <property type="match status" value="1"/>
</dbReference>
<evidence type="ECO:0000256" key="4">
    <source>
        <dbReference type="ARBA" id="ARBA00023014"/>
    </source>
</evidence>
<dbReference type="NCBIfam" id="NF006305">
    <property type="entry name" value="PRK08493.1"/>
    <property type="match status" value="1"/>
</dbReference>
<evidence type="ECO:0000256" key="2">
    <source>
        <dbReference type="ARBA" id="ARBA00022723"/>
    </source>
</evidence>
<dbReference type="InterPro" id="IPR017900">
    <property type="entry name" value="4Fe4S_Fe_S_CS"/>
</dbReference>
<accession>A0A4Q1ASZ4</accession>
<protein>
    <submittedName>
        <fullName evidence="8">Ferredoxin</fullName>
    </submittedName>
</protein>
<dbReference type="PROSITE" id="PS00198">
    <property type="entry name" value="4FE4S_FER_1"/>
    <property type="match status" value="1"/>
</dbReference>
<dbReference type="InterPro" id="IPR050157">
    <property type="entry name" value="PSI_iron-sulfur_center"/>
</dbReference>
<dbReference type="PANTHER" id="PTHR24960:SF84">
    <property type="entry name" value="HYDROGENASE SUBUNIT"/>
    <property type="match status" value="1"/>
</dbReference>
<dbReference type="GO" id="GO:0051539">
    <property type="term" value="F:4 iron, 4 sulfur cluster binding"/>
    <property type="evidence" value="ECO:0007669"/>
    <property type="project" value="UniProtKB-KW"/>
</dbReference>
<organism evidence="8 9">
    <name type="scientific">Halarcobacter mediterraneus</name>
    <dbReference type="NCBI Taxonomy" id="2023153"/>
    <lineage>
        <taxon>Bacteria</taxon>
        <taxon>Pseudomonadati</taxon>
        <taxon>Campylobacterota</taxon>
        <taxon>Epsilonproteobacteria</taxon>
        <taxon>Campylobacterales</taxon>
        <taxon>Arcobacteraceae</taxon>
        <taxon>Halarcobacter</taxon>
    </lineage>
</organism>
<dbReference type="AlphaFoldDB" id="A0A4Q1ASZ4"/>
<evidence type="ECO:0000259" key="6">
    <source>
        <dbReference type="PROSITE" id="PS51379"/>
    </source>
</evidence>
<dbReference type="GO" id="GO:0016491">
    <property type="term" value="F:oxidoreductase activity"/>
    <property type="evidence" value="ECO:0007669"/>
    <property type="project" value="InterPro"/>
</dbReference>
<feature type="domain" description="4Fe-4S His(Cys)3-ligated-type" evidence="7">
    <location>
        <begin position="79"/>
        <end position="118"/>
    </location>
</feature>
<dbReference type="PROSITE" id="PS51839">
    <property type="entry name" value="4FE4S_HC3"/>
    <property type="match status" value="1"/>
</dbReference>
<evidence type="ECO:0000256" key="3">
    <source>
        <dbReference type="ARBA" id="ARBA00023004"/>
    </source>
</evidence>
<evidence type="ECO:0000313" key="8">
    <source>
        <dbReference type="EMBL" id="RXK11549.1"/>
    </source>
</evidence>
<feature type="domain" description="4Fe-4S ferredoxin-type" evidence="6">
    <location>
        <begin position="137"/>
        <end position="170"/>
    </location>
</feature>
<dbReference type="GO" id="GO:0046872">
    <property type="term" value="F:metal ion binding"/>
    <property type="evidence" value="ECO:0007669"/>
    <property type="project" value="UniProtKB-KW"/>
</dbReference>
<dbReference type="SUPFAM" id="SSF53706">
    <property type="entry name" value="Formate dehydrogenase/DMSO reductase, domains 1-3"/>
    <property type="match status" value="1"/>
</dbReference>
<feature type="domain" description="2Fe-2S ferredoxin-type" evidence="5">
    <location>
        <begin position="3"/>
        <end position="79"/>
    </location>
</feature>
<sequence length="828" mass="94310">MSELISLTINGKVVKAKESESILNVARANDIFIPALCYLTRCSPTLACRLCLVEADGKQVYSCNAKIKEGMNVTTSTANIEKERRAIMEVYDVNHPLQCGVCDQSGECELQNYTLYMKLDSQSYSIKDVPRPTSHWGVMNYDPGLCIVCEKCVTVCKDMIGSNALSTVKRGSDVIDKSYKEEMPKDAYAMWNKLNKSLIGFEADNCTDCGECISVCPVGALVSNDFQYKSNAWELTRIPAANPHSSDCAFMYYETKHTSIDNPSPKIYRVTNEHHYSTLNGAARFAYDFENKVEKKDEKAFFKAIEAFKKADSIKFNSYITNEEVLLLQKIALKTGAKLVNKDAYRFKRFLENYSLISGKSLYSATLKDVHESNFVVSIGAYLKSDLPSARYAFNNSVIMNKASALYFHPVQDPVMEKVGKRGKTTEFIYHKPNIESSILYLLLHLFGKDLPSEIQEYLDSKKEQRVKTVTETIKEKVIELVKDEETGEEKEVSKMVPKKVEKELEYEYTKFLDDIEKDETFLELLDSMLAKKDKFSLIIGEDLIHNENNENLGKLCGLVDKYTSFDVLILPTQTNTLGVSLICDELYEENSGFTLGYNEKADFELSALNNDKTDEKLDIPALNQQEGTFSNIDKRVIPTNAAIEYKGYVLNDIANTILEDDIEYTIEYTKELPIEKGFSKIEFDNLPNYFGNDRKEYRGYDLKEFTIEVKEDLEIKESEALSINENEIIIYKANPINQFNEFTAIAHEFKEKLQSGIFFSKSMFEKLQLEENQEVLVQVGEIQRTLKAYIEKQIDGDIALVSTFEKDLDTKAFFENSRYAKASVTKV</sequence>
<dbReference type="InterPro" id="IPR017896">
    <property type="entry name" value="4Fe4S_Fe-S-bd"/>
</dbReference>
<dbReference type="Pfam" id="PF13510">
    <property type="entry name" value="Fer2_4"/>
    <property type="match status" value="1"/>
</dbReference>
<dbReference type="Gene3D" id="3.30.70.20">
    <property type="match status" value="1"/>
</dbReference>
<proteinExistence type="predicted"/>
<dbReference type="Pfam" id="PF12838">
    <property type="entry name" value="Fer4_7"/>
    <property type="match status" value="1"/>
</dbReference>